<reference evidence="1 2" key="1">
    <citation type="submission" date="2015-11" db="EMBL/GenBank/DDBJ databases">
        <title>Genomic analysis of 38 Legionella species identifies large and diverse effector repertoires.</title>
        <authorList>
            <person name="Burstein D."/>
            <person name="Amaro F."/>
            <person name="Zusman T."/>
            <person name="Lifshitz Z."/>
            <person name="Cohen O."/>
            <person name="Gilbert J.A."/>
            <person name="Pupko T."/>
            <person name="Shuman H.A."/>
            <person name="Segal G."/>
        </authorList>
    </citation>
    <scope>NUCLEOTIDE SEQUENCE [LARGE SCALE GENOMIC DNA]</scope>
    <source>
        <strain evidence="1 2">SC-63-C7</strain>
    </source>
</reference>
<dbReference type="EMBL" id="LNYU01000091">
    <property type="protein sequence ID" value="KTD53272.1"/>
    <property type="molecule type" value="Genomic_DNA"/>
</dbReference>
<dbReference type="OrthoDB" id="5653670at2"/>
<gene>
    <name evidence="1" type="ORF">Lsan_3682</name>
</gene>
<comment type="caution">
    <text evidence="1">The sequence shown here is derived from an EMBL/GenBank/DDBJ whole genome shotgun (WGS) entry which is preliminary data.</text>
</comment>
<dbReference type="RefSeq" id="WP_058515585.1">
    <property type="nucleotide sequence ID" value="NZ_CAAAIH010000001.1"/>
</dbReference>
<organism evidence="1 2">
    <name type="scientific">Legionella santicrucis</name>
    <dbReference type="NCBI Taxonomy" id="45074"/>
    <lineage>
        <taxon>Bacteria</taxon>
        <taxon>Pseudomonadati</taxon>
        <taxon>Pseudomonadota</taxon>
        <taxon>Gammaproteobacteria</taxon>
        <taxon>Legionellales</taxon>
        <taxon>Legionellaceae</taxon>
        <taxon>Legionella</taxon>
    </lineage>
</organism>
<accession>A0A0W0Y8L5</accession>
<name>A0A0W0Y8L5_9GAMM</name>
<keyword evidence="2" id="KW-1185">Reference proteome</keyword>
<sequence>MMDSIQLALDVHLRRVNKYKRSSILKKHHISEATCPLLVSYLAWIRKINGNLNKTDEMHQNEQIHNEFKLLCKRNLLFFLTATRQFDVIEKLFNTPSFTTRLHHSIRCIKNEQNKVNQIKKKRLLQLIHQQNNKLASLLEKKHHIPIDKFNHCLNYFIHFAKKNLVRNEYMQETDVMEYALTAFKFFVENPKKRNNFNHEIICVLENNDRSKEKSRPSYKSFLFNQHLTFFSSTEHSKKEREIQFRPTLNTFRKGSVLF</sequence>
<protein>
    <submittedName>
        <fullName evidence="1">Uncharacterized protein</fullName>
    </submittedName>
</protein>
<proteinExistence type="predicted"/>
<evidence type="ECO:0000313" key="1">
    <source>
        <dbReference type="EMBL" id="KTD53272.1"/>
    </source>
</evidence>
<dbReference type="PATRIC" id="fig|45074.5.peg.3960"/>
<dbReference type="AlphaFoldDB" id="A0A0W0Y8L5"/>
<dbReference type="Proteomes" id="UP000054703">
    <property type="component" value="Unassembled WGS sequence"/>
</dbReference>
<evidence type="ECO:0000313" key="2">
    <source>
        <dbReference type="Proteomes" id="UP000054703"/>
    </source>
</evidence>